<feature type="signal peptide" evidence="2">
    <location>
        <begin position="1"/>
        <end position="26"/>
    </location>
</feature>
<dbReference type="PATRIC" id="fig|171101.6.peg.600"/>
<evidence type="ECO:0000256" key="1">
    <source>
        <dbReference type="ARBA" id="ARBA00022729"/>
    </source>
</evidence>
<proteinExistence type="predicted"/>
<protein>
    <submittedName>
        <fullName evidence="4">ABC transporter substrate-binding protein-glutamine transport/Major cell binding factor</fullName>
    </submittedName>
</protein>
<dbReference type="STRING" id="171101.spr0545"/>
<dbReference type="eggNOG" id="COG0834">
    <property type="taxonomic scope" value="Bacteria"/>
</dbReference>
<evidence type="ECO:0000256" key="2">
    <source>
        <dbReference type="SAM" id="SignalP"/>
    </source>
</evidence>
<gene>
    <name evidence="4" type="primary">ABC-SBP</name>
    <name evidence="4" type="ordered locus">spr0545</name>
</gene>
<reference evidence="4 5" key="1">
    <citation type="journal article" date="2001" name="J. Bacteriol.">
        <title>Genome of the bacterium Streptococcus pneumoniae strain R6.</title>
        <authorList>
            <person name="Hoskins J.A."/>
            <person name="Alborn W.Jr."/>
            <person name="Arnold J."/>
            <person name="Blaszczak L."/>
            <person name="Burgett S."/>
            <person name="DeHoff B.S."/>
            <person name="Estrem S."/>
            <person name="Fritz L."/>
            <person name="Fu D.-J."/>
            <person name="Fuller W."/>
            <person name="Geringer C."/>
            <person name="Gilmour R."/>
            <person name="Glass J.S."/>
            <person name="Khoja H."/>
            <person name="Kraft A."/>
            <person name="LaGace R."/>
            <person name="LeBlanc D.J."/>
            <person name="Lee L.N."/>
            <person name="Lefkowitz E.J."/>
            <person name="Lu J."/>
            <person name="Matsushima P."/>
            <person name="McAhren S."/>
            <person name="McHenney M."/>
            <person name="McLeaster K."/>
            <person name="Mundy C."/>
            <person name="Nicas T.I."/>
            <person name="Norris F.H."/>
            <person name="O'Gara M."/>
            <person name="Peery R."/>
            <person name="Robertson G.T."/>
            <person name="Rockey P."/>
            <person name="Sun P.-M."/>
            <person name="Winkler M.E."/>
            <person name="Yang Y."/>
            <person name="Young-Bellido M."/>
            <person name="Zhao G."/>
            <person name="Zook C."/>
            <person name="Baltz R.H."/>
            <person name="Jaskunas S.Richard."/>
            <person name="Rosteck P.R.Jr."/>
            <person name="Skatrud P.L."/>
            <person name="Glass J.I."/>
        </authorList>
    </citation>
    <scope>NUCLEOTIDE SEQUENCE [LARGE SCALE GENOMIC DNA]</scope>
    <source>
        <strain evidence="5">ATCC BAA-255 / R6</strain>
    </source>
</reference>
<dbReference type="PANTHER" id="PTHR35936">
    <property type="entry name" value="MEMBRANE-BOUND LYTIC MUREIN TRANSGLYCOSYLASE F"/>
    <property type="match status" value="1"/>
</dbReference>
<dbReference type="KEGG" id="spr:spr0545"/>
<dbReference type="PROSITE" id="PS51257">
    <property type="entry name" value="PROKAR_LIPOPROTEIN"/>
    <property type="match status" value="1"/>
</dbReference>
<dbReference type="Pfam" id="PF00497">
    <property type="entry name" value="SBP_bac_3"/>
    <property type="match status" value="1"/>
</dbReference>
<feature type="domain" description="Solute-binding protein family 3/N-terminal" evidence="3">
    <location>
        <begin position="36"/>
        <end position="262"/>
    </location>
</feature>
<evidence type="ECO:0000313" key="5">
    <source>
        <dbReference type="Proteomes" id="UP000000586"/>
    </source>
</evidence>
<dbReference type="HOGENOM" id="CLU_019602_18_5_9"/>
<dbReference type="CDD" id="cd13710">
    <property type="entry name" value="PBP2_TcyK"/>
    <property type="match status" value="1"/>
</dbReference>
<dbReference type="PIR" id="A97940">
    <property type="entry name" value="A97940"/>
</dbReference>
<organism evidence="4 5">
    <name type="scientific">Streptococcus pneumoniae (strain ATCC BAA-255 / R6)</name>
    <dbReference type="NCBI Taxonomy" id="171101"/>
    <lineage>
        <taxon>Bacteria</taxon>
        <taxon>Bacillati</taxon>
        <taxon>Bacillota</taxon>
        <taxon>Bacilli</taxon>
        <taxon>Lactobacillales</taxon>
        <taxon>Streptococcaceae</taxon>
        <taxon>Streptococcus</taxon>
    </lineage>
</organism>
<keyword evidence="5" id="KW-1185">Reference proteome</keyword>
<evidence type="ECO:0000259" key="3">
    <source>
        <dbReference type="SMART" id="SM00062"/>
    </source>
</evidence>
<name>Q8CWT0_STRR6</name>
<evidence type="ECO:0000313" key="4">
    <source>
        <dbReference type="EMBL" id="AAK99349.1"/>
    </source>
</evidence>
<accession>Q8CWT0</accession>
<feature type="chain" id="PRO_5004304569" evidence="2">
    <location>
        <begin position="27"/>
        <end position="271"/>
    </location>
</feature>
<dbReference type="PANTHER" id="PTHR35936:SF19">
    <property type="entry name" value="AMINO-ACID-BINDING PROTEIN YXEM-RELATED"/>
    <property type="match status" value="1"/>
</dbReference>
<dbReference type="Proteomes" id="UP000000586">
    <property type="component" value="Chromosome"/>
</dbReference>
<dbReference type="AlphaFoldDB" id="Q8CWT0"/>
<dbReference type="SUPFAM" id="SSF53850">
    <property type="entry name" value="Periplasmic binding protein-like II"/>
    <property type="match status" value="1"/>
</dbReference>
<dbReference type="InterPro" id="IPR001638">
    <property type="entry name" value="Solute-binding_3/MltF_N"/>
</dbReference>
<dbReference type="SMART" id="SM00062">
    <property type="entry name" value="PBPb"/>
    <property type="match status" value="1"/>
</dbReference>
<keyword evidence="1 2" id="KW-0732">Signal</keyword>
<dbReference type="EMBL" id="AE007317">
    <property type="protein sequence ID" value="AAK99349.1"/>
    <property type="molecule type" value="Genomic_DNA"/>
</dbReference>
<dbReference type="Gene3D" id="3.40.190.10">
    <property type="entry name" value="Periplasmic binding protein-like II"/>
    <property type="match status" value="2"/>
</dbReference>
<sequence length="271" mass="30115">MNGDSMKKFSLLLAILPFLVACGNQATPKETSAQKTIVLATAGDVPPFDYEDKGNLTGFDIEVLKAVDEKLSDYEIQFQRTAWESIFPGLDSGHYQAAANNLSYTKERAEKYLYSLPISNNPLVLVSNKKNPLTSLDQIAGKTTQEDTGTSNAQFINNWNQKHTDNPATINFSGEDIGKRILDLANGEFDFLVFDKVSVQKIIKDRGLDLSVVDLPSADSPSNYIIFSSDQKEFKEQFDKALKELYQDGTLEKLSNTYLGGSYLPDQSQLQ</sequence>